<evidence type="ECO:0000256" key="1">
    <source>
        <dbReference type="SAM" id="MobiDB-lite"/>
    </source>
</evidence>
<name>A0A0A7DKQ1_9REOV</name>
<protein>
    <submittedName>
        <fullName evidence="2">Nonstructural protein 5</fullName>
    </submittedName>
</protein>
<feature type="compositionally biased region" description="Basic and acidic residues" evidence="1">
    <location>
        <begin position="36"/>
        <end position="46"/>
    </location>
</feature>
<sequence length="167" mass="18846">MSEASEFKFPSGSRRKDKSSKAPMKRTTSDSASVKSDSKSSNREDAASVYSAETINSEYEEAYNMLRREPVIEESNDICCLDEPYNVTEVEKPPKTRRNVEIVRYAQSDNQDMLEKISELTLEIEKLKTATQPVGVDAAFNQVLRNVDNLNTRQKQALVNAIINSMN</sequence>
<reference evidence="2" key="1">
    <citation type="journal article" date="2014" name="Vet. Microbiol.">
        <title>Molecular characterization of group B rotavirus circulating in pigs from India: Identification of a strain bearing a novel VP7 genotype, G21.</title>
        <authorList>
            <person name="Lahon A."/>
            <person name="Ingle V.C."/>
            <person name="Birade H.S."/>
            <person name="Raut C.G."/>
            <person name="Chitambar S.D."/>
        </authorList>
    </citation>
    <scope>NUCLEOTIDE SEQUENCE</scope>
    <source>
        <strain evidence="2">RVB/Pig-wt/IND/NIV-094291/2009/G7P[X]</strain>
    </source>
</reference>
<feature type="region of interest" description="Disordered" evidence="1">
    <location>
        <begin position="1"/>
        <end position="52"/>
    </location>
</feature>
<dbReference type="EMBL" id="KJ613661">
    <property type="protein sequence ID" value="AIN76792.1"/>
    <property type="molecule type" value="Genomic_RNA"/>
</dbReference>
<gene>
    <name evidence="2" type="primary">NSP5</name>
</gene>
<organism evidence="2">
    <name type="scientific">Porcine rotavirus B</name>
    <dbReference type="NCBI Taxonomy" id="449582"/>
    <lineage>
        <taxon>Viruses</taxon>
        <taxon>Riboviria</taxon>
        <taxon>Orthornavirae</taxon>
        <taxon>Duplornaviricota</taxon>
        <taxon>Resentoviricetes</taxon>
        <taxon>Reovirales</taxon>
        <taxon>Sedoreoviridae</taxon>
        <taxon>Rotavirus</taxon>
        <taxon>Rotavirus betagastroenteritidis</taxon>
        <taxon>Rotavirus B</taxon>
    </lineage>
</organism>
<proteinExistence type="predicted"/>
<evidence type="ECO:0000313" key="2">
    <source>
        <dbReference type="EMBL" id="AIN76792.1"/>
    </source>
</evidence>
<dbReference type="InterPro" id="IPR020244">
    <property type="entry name" value="Rotavirus_B_NSP5"/>
</dbReference>
<accession>A0A0A7DKQ1</accession>
<dbReference type="Pfam" id="PF17580">
    <property type="entry name" value="GBR_NSP5"/>
    <property type="match status" value="1"/>
</dbReference>